<accession>A0ABQ7R7K9</accession>
<dbReference type="InterPro" id="IPR052638">
    <property type="entry name" value="PiggyBac_TE-derived"/>
</dbReference>
<keyword evidence="3" id="KW-1185">Reference proteome</keyword>
<dbReference type="PANTHER" id="PTHR47055:SF3">
    <property type="entry name" value="PHORBOL-ESTER_DAG-TYPE DOMAIN-CONTAINING PROTEIN"/>
    <property type="match status" value="1"/>
</dbReference>
<feature type="region of interest" description="Disordered" evidence="1">
    <location>
        <begin position="69"/>
        <end position="111"/>
    </location>
</feature>
<proteinExistence type="predicted"/>
<name>A0ABQ7R7K9_PLUXY</name>
<dbReference type="EMBL" id="JAHIBW010000001">
    <property type="protein sequence ID" value="KAG7313278.1"/>
    <property type="molecule type" value="Genomic_DNA"/>
</dbReference>
<sequence>MSLSKLQRRSLKLHEIVEELEKDEGTIPDSVIIFLPENHSADITDEDSGDENQVLLDNLPGSQLRAQAEIHSGSSDSLEEDNLPLHELSKRQRLDGGNSNELLQWHRTPQK</sequence>
<evidence type="ECO:0000313" key="2">
    <source>
        <dbReference type="EMBL" id="KAG7313278.1"/>
    </source>
</evidence>
<comment type="caution">
    <text evidence="2">The sequence shown here is derived from an EMBL/GenBank/DDBJ whole genome shotgun (WGS) entry which is preliminary data.</text>
</comment>
<dbReference type="Proteomes" id="UP000823941">
    <property type="component" value="Chromosome 1"/>
</dbReference>
<evidence type="ECO:0000313" key="3">
    <source>
        <dbReference type="Proteomes" id="UP000823941"/>
    </source>
</evidence>
<dbReference type="PANTHER" id="PTHR47055">
    <property type="entry name" value="DDE_TNP_1_7 DOMAIN-CONTAINING PROTEIN"/>
    <property type="match status" value="1"/>
</dbReference>
<evidence type="ECO:0000256" key="1">
    <source>
        <dbReference type="SAM" id="MobiDB-lite"/>
    </source>
</evidence>
<protein>
    <submittedName>
        <fullName evidence="2">Uncharacterized protein</fullName>
    </submittedName>
</protein>
<feature type="compositionally biased region" description="Basic and acidic residues" evidence="1">
    <location>
        <begin position="83"/>
        <end position="94"/>
    </location>
</feature>
<gene>
    <name evidence="2" type="ORF">JYU34_000382</name>
</gene>
<organism evidence="2 3">
    <name type="scientific">Plutella xylostella</name>
    <name type="common">Diamondback moth</name>
    <name type="synonym">Plutella maculipennis</name>
    <dbReference type="NCBI Taxonomy" id="51655"/>
    <lineage>
        <taxon>Eukaryota</taxon>
        <taxon>Metazoa</taxon>
        <taxon>Ecdysozoa</taxon>
        <taxon>Arthropoda</taxon>
        <taxon>Hexapoda</taxon>
        <taxon>Insecta</taxon>
        <taxon>Pterygota</taxon>
        <taxon>Neoptera</taxon>
        <taxon>Endopterygota</taxon>
        <taxon>Lepidoptera</taxon>
        <taxon>Glossata</taxon>
        <taxon>Ditrysia</taxon>
        <taxon>Yponomeutoidea</taxon>
        <taxon>Plutellidae</taxon>
        <taxon>Plutella</taxon>
    </lineage>
</organism>
<reference evidence="2 3" key="1">
    <citation type="submission" date="2021-06" db="EMBL/GenBank/DDBJ databases">
        <title>A haploid diamondback moth (Plutella xylostella L.) genome assembly resolves 31 chromosomes and identifies a diamide resistance mutation.</title>
        <authorList>
            <person name="Ward C.M."/>
            <person name="Perry K.D."/>
            <person name="Baker G."/>
            <person name="Powis K."/>
            <person name="Heckel D.G."/>
            <person name="Baxter S.W."/>
        </authorList>
    </citation>
    <scope>NUCLEOTIDE SEQUENCE [LARGE SCALE GENOMIC DNA]</scope>
    <source>
        <strain evidence="2 3">LV</strain>
        <tissue evidence="2">Single pupa</tissue>
    </source>
</reference>